<dbReference type="EMBL" id="JABMCH010000067">
    <property type="protein sequence ID" value="NUU48076.1"/>
    <property type="molecule type" value="Genomic_DNA"/>
</dbReference>
<name>A0A7Y6B7T0_9SPHN</name>
<comment type="caution">
    <text evidence="2">The sequence shown here is derived from an EMBL/GenBank/DDBJ whole genome shotgun (WGS) entry which is preliminary data.</text>
</comment>
<evidence type="ECO:0000259" key="1">
    <source>
        <dbReference type="Pfam" id="PF08808"/>
    </source>
</evidence>
<proteinExistence type="predicted"/>
<sequence>MTALAPTGIVAKPPTAFPTHVTDLPVGTVLWRIHAEKLAGDAFNPGFGASRFAPIGPVRKRVPTAYAADGFEAAVYDTIFHDLDSTQTFKTFALSRLADVRCSVLRVASPLVLRSFLAPDLMKLGVARTQLIDTPAREFPDTRRWSAALHRKDAATHGMVWESRPYPSSQAMMLFGDRVPPGALSVVSTSGIDGDPGLAMRFKALADRSGVTLVA</sequence>
<feature type="domain" description="RES" evidence="1">
    <location>
        <begin position="30"/>
        <end position="188"/>
    </location>
</feature>
<reference evidence="2 3" key="1">
    <citation type="submission" date="2020-05" db="EMBL/GenBank/DDBJ databases">
        <title>Genome Sequencing of Type Strains.</title>
        <authorList>
            <person name="Lemaire J.F."/>
            <person name="Inderbitzin P."/>
            <person name="Gregorio O.A."/>
            <person name="Collins S.B."/>
            <person name="Wespe N."/>
            <person name="Knight-Connoni V."/>
        </authorList>
    </citation>
    <scope>NUCLEOTIDE SEQUENCE [LARGE SCALE GENOMIC DNA]</scope>
    <source>
        <strain evidence="2 3">DSM 100049</strain>
    </source>
</reference>
<keyword evidence="3" id="KW-1185">Reference proteome</keyword>
<dbReference type="AlphaFoldDB" id="A0A7Y6B7T0"/>
<accession>A0A7Y6B7T0</accession>
<dbReference type="Proteomes" id="UP000536441">
    <property type="component" value="Unassembled WGS sequence"/>
</dbReference>
<dbReference type="GeneID" id="78486793"/>
<dbReference type="RefSeq" id="WP_043061441.1">
    <property type="nucleotide sequence ID" value="NZ_CBCRYR010000003.1"/>
</dbReference>
<dbReference type="Pfam" id="PF08808">
    <property type="entry name" value="RES"/>
    <property type="match status" value="1"/>
</dbReference>
<protein>
    <submittedName>
        <fullName evidence="2">RES family NAD+ phosphorylase</fullName>
    </submittedName>
</protein>
<evidence type="ECO:0000313" key="2">
    <source>
        <dbReference type="EMBL" id="NUU48076.1"/>
    </source>
</evidence>
<gene>
    <name evidence="2" type="ORF">HP438_13975</name>
</gene>
<dbReference type="InterPro" id="IPR014914">
    <property type="entry name" value="RES_dom"/>
</dbReference>
<evidence type="ECO:0000313" key="3">
    <source>
        <dbReference type="Proteomes" id="UP000536441"/>
    </source>
</evidence>
<organism evidence="2 3">
    <name type="scientific">Sphingomonas zeae</name>
    <dbReference type="NCBI Taxonomy" id="1646122"/>
    <lineage>
        <taxon>Bacteria</taxon>
        <taxon>Pseudomonadati</taxon>
        <taxon>Pseudomonadota</taxon>
        <taxon>Alphaproteobacteria</taxon>
        <taxon>Sphingomonadales</taxon>
        <taxon>Sphingomonadaceae</taxon>
        <taxon>Sphingomonas</taxon>
    </lineage>
</organism>